<dbReference type="Pfam" id="PF12937">
    <property type="entry name" value="F-box-like"/>
    <property type="match status" value="1"/>
</dbReference>
<evidence type="ECO:0000313" key="3">
    <source>
        <dbReference type="Proteomes" id="UP001457282"/>
    </source>
</evidence>
<dbReference type="PANTHER" id="PTHR44259">
    <property type="entry name" value="OS07G0183000 PROTEIN-RELATED"/>
    <property type="match status" value="1"/>
</dbReference>
<organism evidence="2 3">
    <name type="scientific">Rubus argutus</name>
    <name type="common">Southern blackberry</name>
    <dbReference type="NCBI Taxonomy" id="59490"/>
    <lineage>
        <taxon>Eukaryota</taxon>
        <taxon>Viridiplantae</taxon>
        <taxon>Streptophyta</taxon>
        <taxon>Embryophyta</taxon>
        <taxon>Tracheophyta</taxon>
        <taxon>Spermatophyta</taxon>
        <taxon>Magnoliopsida</taxon>
        <taxon>eudicotyledons</taxon>
        <taxon>Gunneridae</taxon>
        <taxon>Pentapetalae</taxon>
        <taxon>rosids</taxon>
        <taxon>fabids</taxon>
        <taxon>Rosales</taxon>
        <taxon>Rosaceae</taxon>
        <taxon>Rosoideae</taxon>
        <taxon>Rosoideae incertae sedis</taxon>
        <taxon>Rubus</taxon>
    </lineage>
</organism>
<dbReference type="InterPro" id="IPR005174">
    <property type="entry name" value="KIB1-4_b-propeller"/>
</dbReference>
<dbReference type="Pfam" id="PF03478">
    <property type="entry name" value="Beta-prop_KIB1-4"/>
    <property type="match status" value="1"/>
</dbReference>
<protein>
    <recommendedName>
        <fullName evidence="1">F-box domain-containing protein</fullName>
    </recommendedName>
</protein>
<dbReference type="SMART" id="SM00256">
    <property type="entry name" value="FBOX"/>
    <property type="match status" value="1"/>
</dbReference>
<dbReference type="InterPro" id="IPR050942">
    <property type="entry name" value="F-box_BR-signaling"/>
</dbReference>
<dbReference type="PANTHER" id="PTHR44259:SF107">
    <property type="entry name" value="F-BOX PROTEIN SKIP23-LIKE"/>
    <property type="match status" value="1"/>
</dbReference>
<keyword evidence="3" id="KW-1185">Reference proteome</keyword>
<dbReference type="InterPro" id="IPR001810">
    <property type="entry name" value="F-box_dom"/>
</dbReference>
<reference evidence="2 3" key="1">
    <citation type="journal article" date="2023" name="G3 (Bethesda)">
        <title>A chromosome-length genome assembly and annotation of blackberry (Rubus argutus, cv. 'Hillquist').</title>
        <authorList>
            <person name="Bruna T."/>
            <person name="Aryal R."/>
            <person name="Dudchenko O."/>
            <person name="Sargent D.J."/>
            <person name="Mead D."/>
            <person name="Buti M."/>
            <person name="Cavallini A."/>
            <person name="Hytonen T."/>
            <person name="Andres J."/>
            <person name="Pham M."/>
            <person name="Weisz D."/>
            <person name="Mascagni F."/>
            <person name="Usai G."/>
            <person name="Natali L."/>
            <person name="Bassil N."/>
            <person name="Fernandez G.E."/>
            <person name="Lomsadze A."/>
            <person name="Armour M."/>
            <person name="Olukolu B."/>
            <person name="Poorten T."/>
            <person name="Britton C."/>
            <person name="Davik J."/>
            <person name="Ashrafi H."/>
            <person name="Aiden E.L."/>
            <person name="Borodovsky M."/>
            <person name="Worthington M."/>
        </authorList>
    </citation>
    <scope>NUCLEOTIDE SEQUENCE [LARGE SCALE GENOMIC DNA]</scope>
    <source>
        <strain evidence="2">PI 553951</strain>
    </source>
</reference>
<proteinExistence type="predicted"/>
<name>A0AAW1W405_RUBAR</name>
<dbReference type="InterPro" id="IPR036047">
    <property type="entry name" value="F-box-like_dom_sf"/>
</dbReference>
<feature type="domain" description="F-box" evidence="1">
    <location>
        <begin position="8"/>
        <end position="49"/>
    </location>
</feature>
<dbReference type="SUPFAM" id="SSF81383">
    <property type="entry name" value="F-box domain"/>
    <property type="match status" value="1"/>
</dbReference>
<dbReference type="Proteomes" id="UP001457282">
    <property type="component" value="Unassembled WGS sequence"/>
</dbReference>
<gene>
    <name evidence="2" type="ORF">M0R45_038008</name>
</gene>
<accession>A0AAW1W405</accession>
<evidence type="ECO:0000313" key="2">
    <source>
        <dbReference type="EMBL" id="KAK9914217.1"/>
    </source>
</evidence>
<evidence type="ECO:0000259" key="1">
    <source>
        <dbReference type="SMART" id="SM00256"/>
    </source>
</evidence>
<dbReference type="Gene3D" id="1.20.1280.50">
    <property type="match status" value="1"/>
</dbReference>
<comment type="caution">
    <text evidence="2">The sequence shown here is derived from an EMBL/GenBank/DDBJ whole genome shotgun (WGS) entry which is preliminary data.</text>
</comment>
<dbReference type="EMBL" id="JBEDUW010000007">
    <property type="protein sequence ID" value="KAK9914217.1"/>
    <property type="molecule type" value="Genomic_DNA"/>
</dbReference>
<dbReference type="AlphaFoldDB" id="A0AAW1W405"/>
<sequence>MHPDWKYLPKHILDSILQKLKLPSDHLRFSVVCKSWHCVANHSRIQRAKMMSSCHHPPMLLIPSDKEDTWNLYNVMKNIVLDLQVTVPSNYRRFCGSSKGWLIAMDENFVIALINPFLRVKGREKENSIIHLPPLVPPMDIARYIWHKNYEEFLTNATISADPILCADDCIVVVTYMPLCQSAFIRLNKDTTWTYIGERIRGSYGMIQEVVYVEDKFYAVDLWSKLLSFDITNQFNSNVKVAASGFEISGPYFDSYLVYTNEKELLMVQRFIDFQGDKCDKRKTKKFRVFGLDFDKFEWIEKNTLGGITLFLGDNSSTAVLASKIPGCKPDRIYFNHDNDPINNRVNPRDFGVYNFKTQKFRLPYNTRAKNLLKTCKRYQYPIWILPTFQL</sequence>